<evidence type="ECO:0000256" key="1">
    <source>
        <dbReference type="SAM" id="MobiDB-lite"/>
    </source>
</evidence>
<gene>
    <name evidence="2" type="ORF">OSTQU699_LOCUS2157</name>
</gene>
<reference evidence="2" key="1">
    <citation type="submission" date="2020-12" db="EMBL/GenBank/DDBJ databases">
        <authorList>
            <person name="Iha C."/>
        </authorList>
    </citation>
    <scope>NUCLEOTIDE SEQUENCE</scope>
</reference>
<feature type="compositionally biased region" description="Low complexity" evidence="1">
    <location>
        <begin position="132"/>
        <end position="144"/>
    </location>
</feature>
<accession>A0A8S1IT42</accession>
<evidence type="ECO:0000313" key="3">
    <source>
        <dbReference type="Proteomes" id="UP000708148"/>
    </source>
</evidence>
<feature type="compositionally biased region" description="Low complexity" evidence="1">
    <location>
        <begin position="72"/>
        <end position="81"/>
    </location>
</feature>
<organism evidence="2 3">
    <name type="scientific">Ostreobium quekettii</name>
    <dbReference type="NCBI Taxonomy" id="121088"/>
    <lineage>
        <taxon>Eukaryota</taxon>
        <taxon>Viridiplantae</taxon>
        <taxon>Chlorophyta</taxon>
        <taxon>core chlorophytes</taxon>
        <taxon>Ulvophyceae</taxon>
        <taxon>TCBD clade</taxon>
        <taxon>Bryopsidales</taxon>
        <taxon>Ostreobineae</taxon>
        <taxon>Ostreobiaceae</taxon>
        <taxon>Ostreobium</taxon>
    </lineage>
</organism>
<proteinExistence type="predicted"/>
<dbReference type="AlphaFoldDB" id="A0A8S1IT42"/>
<comment type="caution">
    <text evidence="2">The sequence shown here is derived from an EMBL/GenBank/DDBJ whole genome shotgun (WGS) entry which is preliminary data.</text>
</comment>
<evidence type="ECO:0000313" key="2">
    <source>
        <dbReference type="EMBL" id="CAD7696796.1"/>
    </source>
</evidence>
<dbReference type="EMBL" id="CAJHUC010000546">
    <property type="protein sequence ID" value="CAD7696796.1"/>
    <property type="molecule type" value="Genomic_DNA"/>
</dbReference>
<name>A0A8S1IT42_9CHLO</name>
<keyword evidence="3" id="KW-1185">Reference proteome</keyword>
<feature type="region of interest" description="Disordered" evidence="1">
    <location>
        <begin position="44"/>
        <end position="81"/>
    </location>
</feature>
<sequence>MALLSFCSLQPYRDGKGAAMPPELDGSDYAAMIAPWKRDAQVLPGQLRRSSVQEGLEGRAPGGNGAQKDGDGAASSRGAASPARVKSLWQIVVSAFDRLAGSPDAAGTGSGAGVAGGKRTSALIVPEDGVRAPASSADSLTDAAASEEDRWRRSVEMATTDGRRPSPWRMSPECPAGWEELRWPEENDAERLAGVAVRDRRESRSPEELRSPNLAVMRTGCHRGQPDPSLAQLDRHLLRLEEEEGSEAGNSIGRHSAPAGCCGEWGLDGDAQGDCWDGATWDESVSEAGGEPQGRSLLDVLELRAELRRQEVLERVAYEEDVMAGIREEVRARKSEFQLLKTGMHTETPAVARLRRRWGSGQRARRRRRVQKRQNEEEELLDDIPLTFTPQRELWAVMPTISV</sequence>
<dbReference type="Proteomes" id="UP000708148">
    <property type="component" value="Unassembled WGS sequence"/>
</dbReference>
<protein>
    <submittedName>
        <fullName evidence="2">Uncharacterized protein</fullName>
    </submittedName>
</protein>
<feature type="region of interest" description="Disordered" evidence="1">
    <location>
        <begin position="128"/>
        <end position="171"/>
    </location>
</feature>